<dbReference type="PROSITE" id="PS51257">
    <property type="entry name" value="PROKAR_LIPOPROTEIN"/>
    <property type="match status" value="1"/>
</dbReference>
<comment type="caution">
    <text evidence="2">The sequence shown here is derived from an EMBL/GenBank/DDBJ whole genome shotgun (WGS) entry which is preliminary data.</text>
</comment>
<dbReference type="EMBL" id="JAZGJU010000040">
    <property type="protein sequence ID" value="MEE6129163.1"/>
    <property type="molecule type" value="Genomic_DNA"/>
</dbReference>
<keyword evidence="1" id="KW-0732">Signal</keyword>
<evidence type="ECO:0000313" key="2">
    <source>
        <dbReference type="EMBL" id="MEE6129163.1"/>
    </source>
</evidence>
<feature type="chain" id="PRO_5046709208" description="Lipoprotein" evidence="1">
    <location>
        <begin position="20"/>
        <end position="135"/>
    </location>
</feature>
<organism evidence="2 3">
    <name type="scientific">Chryseobacterium arthrosphaerae</name>
    <dbReference type="NCBI Taxonomy" id="651561"/>
    <lineage>
        <taxon>Bacteria</taxon>
        <taxon>Pseudomonadati</taxon>
        <taxon>Bacteroidota</taxon>
        <taxon>Flavobacteriia</taxon>
        <taxon>Flavobacteriales</taxon>
        <taxon>Weeksellaceae</taxon>
        <taxon>Chryseobacterium group</taxon>
        <taxon>Chryseobacterium</taxon>
    </lineage>
</organism>
<protein>
    <recommendedName>
        <fullName evidence="4">Lipoprotein</fullName>
    </recommendedName>
</protein>
<evidence type="ECO:0000256" key="1">
    <source>
        <dbReference type="SAM" id="SignalP"/>
    </source>
</evidence>
<keyword evidence="3" id="KW-1185">Reference proteome</keyword>
<proteinExistence type="predicted"/>
<gene>
    <name evidence="2" type="ORF">V2E39_17320</name>
</gene>
<name>A0ABU7R2X6_9FLAO</name>
<feature type="signal peptide" evidence="1">
    <location>
        <begin position="1"/>
        <end position="19"/>
    </location>
</feature>
<sequence>MKKFLITLSIALIFSSCSSEIDTFDFNPKFLIEINFKSGQVKEGGKVLETASPELRNMCISAVNNETLPEGYKAEILCLGSGEKNIQFHYLKITSNCNIGYYLITTNNSTTLVHTVSAYDQKSCPNRWIISNKKF</sequence>
<dbReference type="RefSeq" id="WP_330937471.1">
    <property type="nucleotide sequence ID" value="NZ_JAZGJU010000040.1"/>
</dbReference>
<dbReference type="Proteomes" id="UP001350005">
    <property type="component" value="Unassembled WGS sequence"/>
</dbReference>
<evidence type="ECO:0000313" key="3">
    <source>
        <dbReference type="Proteomes" id="UP001350005"/>
    </source>
</evidence>
<reference evidence="2 3" key="1">
    <citation type="submission" date="2024-01" db="EMBL/GenBank/DDBJ databases">
        <title>Whole genome of Chryseobacterium arthrosphaerae NNCa 2741.</title>
        <authorList>
            <person name="Boriskina E.V."/>
            <person name="Gordinskaya N.A."/>
            <person name="Kropotov V.S."/>
            <person name="Alekseeva A.E."/>
            <person name="Makhova M.A."/>
            <person name="Kryazhev D.V."/>
            <person name="Shkurkina I.S."/>
        </authorList>
    </citation>
    <scope>NUCLEOTIDE SEQUENCE [LARGE SCALE GENOMIC DNA]</scope>
    <source>
        <strain evidence="2 3">NNCa 2741</strain>
    </source>
</reference>
<evidence type="ECO:0008006" key="4">
    <source>
        <dbReference type="Google" id="ProtNLM"/>
    </source>
</evidence>
<accession>A0ABU7R2X6</accession>